<dbReference type="GO" id="GO:0044718">
    <property type="term" value="P:siderophore transmembrane transport"/>
    <property type="evidence" value="ECO:0007669"/>
    <property type="project" value="TreeGrafter"/>
</dbReference>
<feature type="domain" description="TonB-dependent receptor-like beta-barrel" evidence="14">
    <location>
        <begin position="301"/>
        <end position="621"/>
    </location>
</feature>
<evidence type="ECO:0000313" key="17">
    <source>
        <dbReference type="Proteomes" id="UP000472320"/>
    </source>
</evidence>
<feature type="signal peptide" evidence="13">
    <location>
        <begin position="1"/>
        <end position="26"/>
    </location>
</feature>
<keyword evidence="8 11" id="KW-0472">Membrane</keyword>
<evidence type="ECO:0000256" key="13">
    <source>
        <dbReference type="SAM" id="SignalP"/>
    </source>
</evidence>
<dbReference type="InterPro" id="IPR039426">
    <property type="entry name" value="TonB-dep_rcpt-like"/>
</dbReference>
<evidence type="ECO:0000256" key="11">
    <source>
        <dbReference type="PROSITE-ProRule" id="PRU01360"/>
    </source>
</evidence>
<dbReference type="Gene3D" id="2.170.130.10">
    <property type="entry name" value="TonB-dependent receptor, plug domain"/>
    <property type="match status" value="1"/>
</dbReference>
<keyword evidence="4 11" id="KW-1134">Transmembrane beta strand</keyword>
<evidence type="ECO:0000256" key="3">
    <source>
        <dbReference type="ARBA" id="ARBA00022448"/>
    </source>
</evidence>
<dbReference type="InterPro" id="IPR000531">
    <property type="entry name" value="Beta-barrel_TonB"/>
</dbReference>
<evidence type="ECO:0000256" key="9">
    <source>
        <dbReference type="ARBA" id="ARBA00023170"/>
    </source>
</evidence>
<sequence>MRNTALHGLRTRPLAVLLLAAANACAQDADLTTLPLEQLISMEVYSASRFNQNATQAPSNVTVLTSADIRAYGWRTLADALRSIRGLYTSNDRSYSYLGARGFLRSGDYSTRFLLQIDGTRINDPVYDEALIGGEFPLDLDLVDRIEFVPGPGSSIYGANAFFGVINVITRHASDLEGARATVEAGQAGTRNGSASYAWRNGDAEMLLSASRNLSDGRDLYFPEFGGTARGLDWERITRLYARGQVGAWSMSVLEGARTKGMATASYEQPFNVPGGQTLDRLRMAEIAYRNQVLPLHGELTARLYHGNYYYEGHFVNQDPFGSINLDLTHARWWGADASLFLQLTAAQKLVVGAEYQYNSELLLQNYNIDPRVDFLDHNGYGKRFGVYAQDEITLAKGVLLNAGLRYDQETSTGGVFNPRLALIAEVARDTTLKAIYGSAFRAPNNYELYYGIDGQGGQLANPTLGRERIRSHELSLVRQLASNARFTLTGYLNKASDLVTEVDDEPSSMPIFRNVGHSRARGVEMEYERSWASGTRLRSSLSRQWVTSDAGEVNSPHWLAKLNATGRLSGPWHAGVEGQYVSARSEIGGGKAGGFVLANLNIFTIGLTRHVDTSLGVQNLFDRRYADPVSLSFLQRSIVQDGRRIYLKLKAAY</sequence>
<evidence type="ECO:0000256" key="10">
    <source>
        <dbReference type="ARBA" id="ARBA00023237"/>
    </source>
</evidence>
<comment type="subcellular location">
    <subcellularLocation>
        <location evidence="1 11">Cell outer membrane</location>
        <topology evidence="1 11">Multi-pass membrane protein</topology>
    </subcellularLocation>
</comment>
<protein>
    <submittedName>
        <fullName evidence="16">TonB-dependent receptor</fullName>
    </submittedName>
</protein>
<dbReference type="GO" id="GO:0009279">
    <property type="term" value="C:cell outer membrane"/>
    <property type="evidence" value="ECO:0007669"/>
    <property type="project" value="UniProtKB-SubCell"/>
</dbReference>
<evidence type="ECO:0000256" key="6">
    <source>
        <dbReference type="ARBA" id="ARBA00022729"/>
    </source>
</evidence>
<evidence type="ECO:0000256" key="5">
    <source>
        <dbReference type="ARBA" id="ARBA00022692"/>
    </source>
</evidence>
<accession>A0A6L6QKM5</accession>
<feature type="domain" description="TonB-dependent receptor plug" evidence="15">
    <location>
        <begin position="56"/>
        <end position="165"/>
    </location>
</feature>
<dbReference type="PANTHER" id="PTHR30069:SF29">
    <property type="entry name" value="HEMOGLOBIN AND HEMOGLOBIN-HAPTOGLOBIN-BINDING PROTEIN 1-RELATED"/>
    <property type="match status" value="1"/>
</dbReference>
<feature type="chain" id="PRO_5026988025" evidence="13">
    <location>
        <begin position="27"/>
        <end position="654"/>
    </location>
</feature>
<dbReference type="Proteomes" id="UP000472320">
    <property type="component" value="Unassembled WGS sequence"/>
</dbReference>
<evidence type="ECO:0000313" key="16">
    <source>
        <dbReference type="EMBL" id="MTW12829.1"/>
    </source>
</evidence>
<dbReference type="RefSeq" id="WP_155455763.1">
    <property type="nucleotide sequence ID" value="NZ_WNKX01000016.1"/>
</dbReference>
<keyword evidence="7 12" id="KW-0798">TonB box</keyword>
<dbReference type="AlphaFoldDB" id="A0A6L6QKM5"/>
<evidence type="ECO:0000256" key="7">
    <source>
        <dbReference type="ARBA" id="ARBA00023077"/>
    </source>
</evidence>
<dbReference type="EMBL" id="WNKX01000016">
    <property type="protein sequence ID" value="MTW12829.1"/>
    <property type="molecule type" value="Genomic_DNA"/>
</dbReference>
<gene>
    <name evidence="16" type="ORF">GM658_19665</name>
</gene>
<dbReference type="InterPro" id="IPR012910">
    <property type="entry name" value="Plug_dom"/>
</dbReference>
<evidence type="ECO:0000256" key="4">
    <source>
        <dbReference type="ARBA" id="ARBA00022452"/>
    </source>
</evidence>
<dbReference type="Pfam" id="PF07715">
    <property type="entry name" value="Plug"/>
    <property type="match status" value="1"/>
</dbReference>
<evidence type="ECO:0000259" key="15">
    <source>
        <dbReference type="Pfam" id="PF07715"/>
    </source>
</evidence>
<dbReference type="PROSITE" id="PS52016">
    <property type="entry name" value="TONB_DEPENDENT_REC_3"/>
    <property type="match status" value="1"/>
</dbReference>
<evidence type="ECO:0000256" key="8">
    <source>
        <dbReference type="ARBA" id="ARBA00023136"/>
    </source>
</evidence>
<evidence type="ECO:0000256" key="12">
    <source>
        <dbReference type="RuleBase" id="RU003357"/>
    </source>
</evidence>
<keyword evidence="5 11" id="KW-0812">Transmembrane</keyword>
<comment type="similarity">
    <text evidence="2 11 12">Belongs to the TonB-dependent receptor family.</text>
</comment>
<dbReference type="Gene3D" id="2.40.170.20">
    <property type="entry name" value="TonB-dependent receptor, beta-barrel domain"/>
    <property type="match status" value="1"/>
</dbReference>
<organism evidence="16 17">
    <name type="scientific">Massilia eburnea</name>
    <dbReference type="NCBI Taxonomy" id="1776165"/>
    <lineage>
        <taxon>Bacteria</taxon>
        <taxon>Pseudomonadati</taxon>
        <taxon>Pseudomonadota</taxon>
        <taxon>Betaproteobacteria</taxon>
        <taxon>Burkholderiales</taxon>
        <taxon>Oxalobacteraceae</taxon>
        <taxon>Telluria group</taxon>
        <taxon>Massilia</taxon>
    </lineage>
</organism>
<dbReference type="PANTHER" id="PTHR30069">
    <property type="entry name" value="TONB-DEPENDENT OUTER MEMBRANE RECEPTOR"/>
    <property type="match status" value="1"/>
</dbReference>
<keyword evidence="3 11" id="KW-0813">Transport</keyword>
<dbReference type="OrthoDB" id="183532at2"/>
<dbReference type="InterPro" id="IPR036942">
    <property type="entry name" value="Beta-barrel_TonB_sf"/>
</dbReference>
<keyword evidence="10 11" id="KW-0998">Cell outer membrane</keyword>
<keyword evidence="17" id="KW-1185">Reference proteome</keyword>
<evidence type="ECO:0000256" key="2">
    <source>
        <dbReference type="ARBA" id="ARBA00009810"/>
    </source>
</evidence>
<proteinExistence type="inferred from homology"/>
<dbReference type="SUPFAM" id="SSF56935">
    <property type="entry name" value="Porins"/>
    <property type="match status" value="1"/>
</dbReference>
<name>A0A6L6QKM5_9BURK</name>
<evidence type="ECO:0000256" key="1">
    <source>
        <dbReference type="ARBA" id="ARBA00004571"/>
    </source>
</evidence>
<keyword evidence="6 13" id="KW-0732">Signal</keyword>
<dbReference type="Pfam" id="PF00593">
    <property type="entry name" value="TonB_dep_Rec_b-barrel"/>
    <property type="match status" value="1"/>
</dbReference>
<dbReference type="InterPro" id="IPR037066">
    <property type="entry name" value="Plug_dom_sf"/>
</dbReference>
<dbReference type="GO" id="GO:0015344">
    <property type="term" value="F:siderophore uptake transmembrane transporter activity"/>
    <property type="evidence" value="ECO:0007669"/>
    <property type="project" value="TreeGrafter"/>
</dbReference>
<evidence type="ECO:0000259" key="14">
    <source>
        <dbReference type="Pfam" id="PF00593"/>
    </source>
</evidence>
<keyword evidence="9 16" id="KW-0675">Receptor</keyword>
<comment type="caution">
    <text evidence="16">The sequence shown here is derived from an EMBL/GenBank/DDBJ whole genome shotgun (WGS) entry which is preliminary data.</text>
</comment>
<reference evidence="16 17" key="1">
    <citation type="submission" date="2019-11" db="EMBL/GenBank/DDBJ databases">
        <title>Type strains purchased from KCTC, JCM and DSMZ.</title>
        <authorList>
            <person name="Lu H."/>
        </authorList>
    </citation>
    <scope>NUCLEOTIDE SEQUENCE [LARGE SCALE GENOMIC DNA]</scope>
    <source>
        <strain evidence="16 17">JCM 31587</strain>
    </source>
</reference>